<accession>A0A0G4GTH1</accession>
<protein>
    <recommendedName>
        <fullName evidence="1">Trimethylguanosine synthase</fullName>
    </recommendedName>
    <alternativeName>
        <fullName evidence="7">Cap-specific guanine-N(2) methyltransferase</fullName>
    </alternativeName>
</protein>
<keyword evidence="9" id="KW-1185">Reference proteome</keyword>
<dbReference type="EMBL" id="CDMY01000802">
    <property type="protein sequence ID" value="CEM34017.1"/>
    <property type="molecule type" value="Genomic_DNA"/>
</dbReference>
<comment type="similarity">
    <text evidence="2">Belongs to the methyltransferase superfamily. Trimethylguanosine synthase family.</text>
</comment>
<dbReference type="PANTHER" id="PTHR14741">
    <property type="entry name" value="S-ADENOSYLMETHIONINE-DEPENDENT METHYLTRANSFERASE RELATED"/>
    <property type="match status" value="1"/>
</dbReference>
<comment type="catalytic activity">
    <reaction evidence="4">
        <text>a 5'-end (N(7)-methyl 5'-triphosphoguanosine)-ribonucleoside in snoRNA + S-adenosyl-L-methionine = a 5'-end (N(2),N(7)-dimethyl 5'-triphosphoguanosine)-ribonucleoside in snoRNA + S-adenosyl-L-homocysteine + H(+)</text>
        <dbReference type="Rhea" id="RHEA:78475"/>
        <dbReference type="Rhea" id="RHEA-COMP:19086"/>
        <dbReference type="Rhea" id="RHEA-COMP:19088"/>
        <dbReference type="ChEBI" id="CHEBI:15378"/>
        <dbReference type="ChEBI" id="CHEBI:57856"/>
        <dbReference type="ChEBI" id="CHEBI:59789"/>
        <dbReference type="ChEBI" id="CHEBI:156461"/>
        <dbReference type="ChEBI" id="CHEBI:172880"/>
    </reaction>
    <physiologicalReaction direction="left-to-right" evidence="4">
        <dbReference type="Rhea" id="RHEA:78476"/>
    </physiologicalReaction>
</comment>
<comment type="catalytic activity">
    <reaction evidence="6">
        <text>a 5'-end (N(7)-methyl 5'-triphosphoguanosine)-ribonucleoside in snRNA + S-adenosyl-L-methionine = a 5'-end (N(2),N(7)-dimethyl 5'-triphosphoguanosine)-ribonucleoside in snRNA + S-adenosyl-L-homocysteine + H(+)</text>
        <dbReference type="Rhea" id="RHEA:78471"/>
        <dbReference type="Rhea" id="RHEA-COMP:19085"/>
        <dbReference type="Rhea" id="RHEA-COMP:19087"/>
        <dbReference type="ChEBI" id="CHEBI:15378"/>
        <dbReference type="ChEBI" id="CHEBI:57856"/>
        <dbReference type="ChEBI" id="CHEBI:59789"/>
        <dbReference type="ChEBI" id="CHEBI:156461"/>
        <dbReference type="ChEBI" id="CHEBI:172880"/>
    </reaction>
    <physiologicalReaction direction="left-to-right" evidence="6">
        <dbReference type="Rhea" id="RHEA:78472"/>
    </physiologicalReaction>
</comment>
<proteinExistence type="inferred from homology"/>
<dbReference type="InterPro" id="IPR029063">
    <property type="entry name" value="SAM-dependent_MTases_sf"/>
</dbReference>
<gene>
    <name evidence="8" type="ORF">Vbra_10264</name>
</gene>
<dbReference type="SUPFAM" id="SSF53335">
    <property type="entry name" value="S-adenosyl-L-methionine-dependent methyltransferases"/>
    <property type="match status" value="1"/>
</dbReference>
<dbReference type="Pfam" id="PF09445">
    <property type="entry name" value="Methyltransf_15"/>
    <property type="match status" value="1"/>
</dbReference>
<dbReference type="CDD" id="cd02440">
    <property type="entry name" value="AdoMet_MTases"/>
    <property type="match status" value="1"/>
</dbReference>
<evidence type="ECO:0000256" key="5">
    <source>
        <dbReference type="ARBA" id="ARBA00048763"/>
    </source>
</evidence>
<dbReference type="Proteomes" id="UP000041254">
    <property type="component" value="Unassembled WGS sequence"/>
</dbReference>
<dbReference type="STRING" id="1169540.A0A0G4GTH1"/>
<dbReference type="PANTHER" id="PTHR14741:SF32">
    <property type="entry name" value="TRIMETHYLGUANOSINE SYNTHASE"/>
    <property type="match status" value="1"/>
</dbReference>
<evidence type="ECO:0000313" key="8">
    <source>
        <dbReference type="EMBL" id="CEM34017.1"/>
    </source>
</evidence>
<name>A0A0G4GTH1_VITBC</name>
<dbReference type="InParanoid" id="A0A0G4GTH1"/>
<dbReference type="VEuPathDB" id="CryptoDB:Vbra_10264"/>
<dbReference type="PhylomeDB" id="A0A0G4GTH1"/>
<dbReference type="GO" id="GO:0005634">
    <property type="term" value="C:nucleus"/>
    <property type="evidence" value="ECO:0007669"/>
    <property type="project" value="TreeGrafter"/>
</dbReference>
<evidence type="ECO:0000313" key="9">
    <source>
        <dbReference type="Proteomes" id="UP000041254"/>
    </source>
</evidence>
<organism evidence="8 9">
    <name type="scientific">Vitrella brassicaformis (strain CCMP3155)</name>
    <dbReference type="NCBI Taxonomy" id="1169540"/>
    <lineage>
        <taxon>Eukaryota</taxon>
        <taxon>Sar</taxon>
        <taxon>Alveolata</taxon>
        <taxon>Colpodellida</taxon>
        <taxon>Vitrellaceae</taxon>
        <taxon>Vitrella</taxon>
    </lineage>
</organism>
<comment type="catalytic activity">
    <reaction evidence="3">
        <text>a 5'-end (N(2),N(7)-dimethyl 5'-triphosphoguanosine)-ribonucleoside in snoRNA + S-adenosyl-L-methionine = a 5'-end (N(2),N(2),N(7)-trimethyl 5'-triphosphoguanosine)-ribonucleoside in snoRNA + S-adenosyl-L-homocysteine + H(+)</text>
        <dbReference type="Rhea" id="RHEA:78507"/>
        <dbReference type="Rhea" id="RHEA-COMP:19088"/>
        <dbReference type="Rhea" id="RHEA-COMP:19090"/>
        <dbReference type="ChEBI" id="CHEBI:15378"/>
        <dbReference type="ChEBI" id="CHEBI:57856"/>
        <dbReference type="ChEBI" id="CHEBI:59789"/>
        <dbReference type="ChEBI" id="CHEBI:167623"/>
        <dbReference type="ChEBI" id="CHEBI:172880"/>
    </reaction>
    <physiologicalReaction direction="left-to-right" evidence="3">
        <dbReference type="Rhea" id="RHEA:78508"/>
    </physiologicalReaction>
</comment>
<dbReference type="AlphaFoldDB" id="A0A0G4GTH1"/>
<evidence type="ECO:0000256" key="2">
    <source>
        <dbReference type="ARBA" id="ARBA00025783"/>
    </source>
</evidence>
<evidence type="ECO:0000256" key="3">
    <source>
        <dbReference type="ARBA" id="ARBA00047418"/>
    </source>
</evidence>
<evidence type="ECO:0000256" key="6">
    <source>
        <dbReference type="ARBA" id="ARBA00049075"/>
    </source>
</evidence>
<evidence type="ECO:0000256" key="4">
    <source>
        <dbReference type="ARBA" id="ARBA00048740"/>
    </source>
</evidence>
<dbReference type="GO" id="GO:0071164">
    <property type="term" value="F:RNA cap trimethylguanosine synthase activity"/>
    <property type="evidence" value="ECO:0007669"/>
    <property type="project" value="TreeGrafter"/>
</dbReference>
<evidence type="ECO:0000256" key="1">
    <source>
        <dbReference type="ARBA" id="ARBA00018517"/>
    </source>
</evidence>
<dbReference type="OrthoDB" id="194443at2759"/>
<reference evidence="8 9" key="1">
    <citation type="submission" date="2014-11" db="EMBL/GenBank/DDBJ databases">
        <authorList>
            <person name="Zhu J."/>
            <person name="Qi W."/>
            <person name="Song R."/>
        </authorList>
    </citation>
    <scope>NUCLEOTIDE SEQUENCE [LARGE SCALE GENOMIC DNA]</scope>
</reference>
<comment type="catalytic activity">
    <reaction evidence="5">
        <text>a 5'-end (N(2),N(7)-dimethyl 5'-triphosphoguanosine)-ribonucleoside in snRNA + S-adenosyl-L-methionine = a 5'-end (N(2),N(2),N(7)-trimethyl 5'-triphosphoguanosine)-ribonucleoside in snRNA + S-adenosyl-L-homocysteine + H(+)</text>
        <dbReference type="Rhea" id="RHEA:78479"/>
        <dbReference type="Rhea" id="RHEA-COMP:19087"/>
        <dbReference type="Rhea" id="RHEA-COMP:19089"/>
        <dbReference type="ChEBI" id="CHEBI:15378"/>
        <dbReference type="ChEBI" id="CHEBI:57856"/>
        <dbReference type="ChEBI" id="CHEBI:59789"/>
        <dbReference type="ChEBI" id="CHEBI:167623"/>
        <dbReference type="ChEBI" id="CHEBI:172880"/>
    </reaction>
    <physiologicalReaction direction="left-to-right" evidence="5">
        <dbReference type="Rhea" id="RHEA:78480"/>
    </physiologicalReaction>
</comment>
<dbReference type="Gene3D" id="3.40.50.150">
    <property type="entry name" value="Vaccinia Virus protein VP39"/>
    <property type="match status" value="1"/>
</dbReference>
<sequence length="301" mass="32607">MPAMPEELGEGATVGAECIMGLVTIIITNCPHARTANEWLWGKIWRKVKYNFDMRRSITPRFIADCITTTIVTYLGVGMVLDAFSGVGGQTASLLAAGLTVYACDIDAANVEHTKHNASAHGVGVLERLFIRCGDYFKRVAKLAARWLKEGTKFAAIHFDMPWGQEYNSNTYCLDKMGDGTMSAFNVLNVAASLADSFIVKCPKNVLIADVMKLADYLHGVKGLTGEAQMPLVEVFMSGDKTHMAVIYMGDIAVKRLADVPPAARVRDLTGTALTLEECASSMRAQAKGVGCAKVQFQARA</sequence>
<evidence type="ECO:0000256" key="7">
    <source>
        <dbReference type="ARBA" id="ARBA00049790"/>
    </source>
</evidence>
<dbReference type="InterPro" id="IPR019012">
    <property type="entry name" value="RNA_cap_Gua-N2-MeTrfase"/>
</dbReference>